<dbReference type="HOGENOM" id="CLU_153999_0_0_1"/>
<evidence type="ECO:0000256" key="7">
    <source>
        <dbReference type="ARBA" id="ARBA00023128"/>
    </source>
</evidence>
<keyword evidence="9" id="KW-0999">Mitochondrion inner membrane</keyword>
<proteinExistence type="inferred from homology"/>
<accession>G8YC94</accession>
<gene>
    <name evidence="11" type="primary">Piso0_002306</name>
    <name evidence="11" type="ORF">GNLVRS01_PISO0J09161g</name>
</gene>
<feature type="domain" description="Cytochrome c oxidase assembly factor 3 mitochondrial coiled-coil" evidence="10">
    <location>
        <begin position="25"/>
        <end position="65"/>
    </location>
</feature>
<reference evidence="11 12" key="1">
    <citation type="journal article" date="2012" name="G3 (Bethesda)">
        <title>Pichia sorbitophila, an interspecies yeast hybrid reveals early steps of genome resolution following polyploidization.</title>
        <authorList>
            <person name="Leh Louis V."/>
            <person name="Despons L."/>
            <person name="Friedrich A."/>
            <person name="Martin T."/>
            <person name="Durrens P."/>
            <person name="Casaregola S."/>
            <person name="Neuveglise C."/>
            <person name="Fairhead C."/>
            <person name="Marck C."/>
            <person name="Cruz J.A."/>
            <person name="Straub M.L."/>
            <person name="Kugler V."/>
            <person name="Sacerdot C."/>
            <person name="Uzunov Z."/>
            <person name="Thierry A."/>
            <person name="Weiss S."/>
            <person name="Bleykasten C."/>
            <person name="De Montigny J."/>
            <person name="Jacques N."/>
            <person name="Jung P."/>
            <person name="Lemaire M."/>
            <person name="Mallet S."/>
            <person name="Morel G."/>
            <person name="Richard G.F."/>
            <person name="Sarkar A."/>
            <person name="Savel G."/>
            <person name="Schacherer J."/>
            <person name="Seret M.L."/>
            <person name="Talla E."/>
            <person name="Samson G."/>
            <person name="Jubin C."/>
            <person name="Poulain J."/>
            <person name="Vacherie B."/>
            <person name="Barbe V."/>
            <person name="Pelletier E."/>
            <person name="Sherman D.J."/>
            <person name="Westhof E."/>
            <person name="Weissenbach J."/>
            <person name="Baret P.V."/>
            <person name="Wincker P."/>
            <person name="Gaillardin C."/>
            <person name="Dujon B."/>
            <person name="Souciet J.L."/>
        </authorList>
    </citation>
    <scope>NUCLEOTIDE SEQUENCE [LARGE SCALE GENOMIC DNA]</scope>
    <source>
        <strain evidence="12">ATCC MYA-4447 / BCRC 22081 / CBS 7064 / NBRC 10061 / NRRL Y-12695</strain>
    </source>
</reference>
<name>G8YC94_PICSO</name>
<keyword evidence="7 9" id="KW-0496">Mitochondrion</keyword>
<keyword evidence="5 9" id="KW-0812">Transmembrane</keyword>
<dbReference type="AlphaFoldDB" id="G8YC94"/>
<evidence type="ECO:0000256" key="5">
    <source>
        <dbReference type="ARBA" id="ARBA00022692"/>
    </source>
</evidence>
<comment type="subunit">
    <text evidence="4 9">Component of 250-400 kDa complexes called cytochrome oxidase assembly intermediates or COA complexes.</text>
</comment>
<dbReference type="OrthoDB" id="10018333at2759"/>
<comment type="subcellular location">
    <subcellularLocation>
        <location evidence="2">Mitochondrion inner membrane</location>
        <topology evidence="2">Single-pass membrane protein</topology>
    </subcellularLocation>
</comment>
<dbReference type="FunCoup" id="G8YC94">
    <property type="interactions" value="51"/>
</dbReference>
<evidence type="ECO:0000259" key="10">
    <source>
        <dbReference type="Pfam" id="PF09813"/>
    </source>
</evidence>
<dbReference type="EMBL" id="FO082050">
    <property type="protein sequence ID" value="CCE82575.1"/>
    <property type="molecule type" value="Genomic_DNA"/>
</dbReference>
<dbReference type="InterPro" id="IPR018628">
    <property type="entry name" value="Coa3_CC"/>
</dbReference>
<evidence type="ECO:0000313" key="12">
    <source>
        <dbReference type="Proteomes" id="UP000005222"/>
    </source>
</evidence>
<evidence type="ECO:0000256" key="2">
    <source>
        <dbReference type="ARBA" id="ARBA00004434"/>
    </source>
</evidence>
<dbReference type="PANTHER" id="PTHR15642:SF3">
    <property type="entry name" value="CYTOCHROME C OXIDASE ASSEMBLY FACTOR 3 HOMOLOG, MITOCHONDRIAL"/>
    <property type="match status" value="1"/>
</dbReference>
<evidence type="ECO:0000256" key="1">
    <source>
        <dbReference type="ARBA" id="ARBA00003064"/>
    </source>
</evidence>
<keyword evidence="12" id="KW-1185">Reference proteome</keyword>
<dbReference type="eggNOG" id="ENOG502S440">
    <property type="taxonomic scope" value="Eukaryota"/>
</dbReference>
<evidence type="ECO:0000256" key="4">
    <source>
        <dbReference type="ARBA" id="ARBA00011351"/>
    </source>
</evidence>
<dbReference type="GO" id="GO:0005743">
    <property type="term" value="C:mitochondrial inner membrane"/>
    <property type="evidence" value="ECO:0007669"/>
    <property type="project" value="UniProtKB-SubCell"/>
</dbReference>
<dbReference type="Proteomes" id="UP000005222">
    <property type="component" value="Chromosome J"/>
</dbReference>
<organism evidence="11 12">
    <name type="scientific">Pichia sorbitophila (strain ATCC MYA-4447 / BCRC 22081 / CBS 7064 / NBRC 10061 / NRRL Y-12695)</name>
    <name type="common">Hybrid yeast</name>
    <dbReference type="NCBI Taxonomy" id="559304"/>
    <lineage>
        <taxon>Eukaryota</taxon>
        <taxon>Fungi</taxon>
        <taxon>Dikarya</taxon>
        <taxon>Ascomycota</taxon>
        <taxon>Saccharomycotina</taxon>
        <taxon>Pichiomycetes</taxon>
        <taxon>Debaryomycetaceae</taxon>
        <taxon>Millerozyma</taxon>
    </lineage>
</organism>
<evidence type="ECO:0000256" key="9">
    <source>
        <dbReference type="RuleBase" id="RU367056"/>
    </source>
</evidence>
<evidence type="ECO:0000256" key="8">
    <source>
        <dbReference type="ARBA" id="ARBA00023136"/>
    </source>
</evidence>
<dbReference type="Pfam" id="PF09813">
    <property type="entry name" value="Coa3_cc"/>
    <property type="match status" value="1"/>
</dbReference>
<dbReference type="InParanoid" id="G8YC94"/>
<evidence type="ECO:0000256" key="3">
    <source>
        <dbReference type="ARBA" id="ARBA00007035"/>
    </source>
</evidence>
<evidence type="ECO:0000313" key="11">
    <source>
        <dbReference type="EMBL" id="CCE82575.1"/>
    </source>
</evidence>
<keyword evidence="8 9" id="KW-0472">Membrane</keyword>
<sequence>MPVIGAPKGHDRYRNPKTHEMTPALLRVRAPYFFRNMVGFAVVSSIPLGVYLYTYHLLNKDEFGDIPIPPVSDAELAKLREEYNKKN</sequence>
<dbReference type="STRING" id="559304.G8YC94"/>
<protein>
    <recommendedName>
        <fullName evidence="9">Cytochrome c oxidase assembly factor 3</fullName>
    </recommendedName>
</protein>
<dbReference type="InterPro" id="IPR041752">
    <property type="entry name" value="Coa3"/>
</dbReference>
<evidence type="ECO:0000256" key="6">
    <source>
        <dbReference type="ARBA" id="ARBA00022989"/>
    </source>
</evidence>
<comment type="similarity">
    <text evidence="3 9">Belongs to the COA3 family.</text>
</comment>
<dbReference type="PANTHER" id="PTHR15642">
    <property type="entry name" value="CYTOCHROME C OXIDASE ASSEMBLY FACTOR 3, MITOCHONDRIAL"/>
    <property type="match status" value="1"/>
</dbReference>
<feature type="transmembrane region" description="Helical" evidence="9">
    <location>
        <begin position="32"/>
        <end position="53"/>
    </location>
</feature>
<comment type="function">
    <text evidence="1 9">Required for assembly of cytochrome c oxidase (complex IV).</text>
</comment>
<keyword evidence="6 9" id="KW-1133">Transmembrane helix</keyword>
<dbReference type="OMA" id="NPKTHEM"/>
<dbReference type="GO" id="GO:0033617">
    <property type="term" value="P:mitochondrial respiratory chain complex IV assembly"/>
    <property type="evidence" value="ECO:0007669"/>
    <property type="project" value="UniProtKB-UniRule"/>
</dbReference>